<dbReference type="EMBL" id="QGKX02000095">
    <property type="protein sequence ID" value="KAF3573442.1"/>
    <property type="molecule type" value="Genomic_DNA"/>
</dbReference>
<proteinExistence type="predicted"/>
<evidence type="ECO:0000313" key="2">
    <source>
        <dbReference type="EMBL" id="KAF3573442.1"/>
    </source>
</evidence>
<name>A0A8S9RM91_BRACR</name>
<feature type="region of interest" description="Disordered" evidence="1">
    <location>
        <begin position="42"/>
        <end position="94"/>
    </location>
</feature>
<evidence type="ECO:0000313" key="3">
    <source>
        <dbReference type="Proteomes" id="UP000712600"/>
    </source>
</evidence>
<dbReference type="AlphaFoldDB" id="A0A8S9RM91"/>
<comment type="caution">
    <text evidence="2">The sequence shown here is derived from an EMBL/GenBank/DDBJ whole genome shotgun (WGS) entry which is preliminary data.</text>
</comment>
<accession>A0A8S9RM91</accession>
<reference evidence="2" key="1">
    <citation type="submission" date="2019-12" db="EMBL/GenBank/DDBJ databases">
        <title>Genome sequencing and annotation of Brassica cretica.</title>
        <authorList>
            <person name="Studholme D.J."/>
            <person name="Sarris P."/>
        </authorList>
    </citation>
    <scope>NUCLEOTIDE SEQUENCE</scope>
    <source>
        <strain evidence="2">PFS-109/04</strain>
        <tissue evidence="2">Leaf</tissue>
    </source>
</reference>
<sequence length="94" mass="10610">MVTADRSERSGVGRRMKRGCLKRSCPFGVFCENTQDEQSRDCSQAEQADGVLPSRFSSQRQLDDGIDQQRDHHHDSGVFQLSDPSSRKHCIALE</sequence>
<feature type="compositionally biased region" description="Basic and acidic residues" evidence="1">
    <location>
        <begin position="61"/>
        <end position="76"/>
    </location>
</feature>
<organism evidence="2 3">
    <name type="scientific">Brassica cretica</name>
    <name type="common">Mustard</name>
    <dbReference type="NCBI Taxonomy" id="69181"/>
    <lineage>
        <taxon>Eukaryota</taxon>
        <taxon>Viridiplantae</taxon>
        <taxon>Streptophyta</taxon>
        <taxon>Embryophyta</taxon>
        <taxon>Tracheophyta</taxon>
        <taxon>Spermatophyta</taxon>
        <taxon>Magnoliopsida</taxon>
        <taxon>eudicotyledons</taxon>
        <taxon>Gunneridae</taxon>
        <taxon>Pentapetalae</taxon>
        <taxon>rosids</taxon>
        <taxon>malvids</taxon>
        <taxon>Brassicales</taxon>
        <taxon>Brassicaceae</taxon>
        <taxon>Brassiceae</taxon>
        <taxon>Brassica</taxon>
    </lineage>
</organism>
<protein>
    <submittedName>
        <fullName evidence="2">Uncharacterized protein</fullName>
    </submittedName>
</protein>
<evidence type="ECO:0000256" key="1">
    <source>
        <dbReference type="SAM" id="MobiDB-lite"/>
    </source>
</evidence>
<dbReference type="Proteomes" id="UP000712600">
    <property type="component" value="Unassembled WGS sequence"/>
</dbReference>
<gene>
    <name evidence="2" type="ORF">F2Q69_00063893</name>
</gene>